<dbReference type="GO" id="GO:0005737">
    <property type="term" value="C:cytoplasm"/>
    <property type="evidence" value="ECO:0007669"/>
    <property type="project" value="UniProtKB-ARBA"/>
</dbReference>
<reference evidence="2 3" key="1">
    <citation type="journal article" date="2007" name="Nature">
        <title>Evolution of genes and genomes on the Drosophila phylogeny.</title>
        <authorList>
            <consortium name="Drosophila 12 Genomes Consortium"/>
            <person name="Clark A.G."/>
            <person name="Eisen M.B."/>
            <person name="Smith D.R."/>
            <person name="Bergman C.M."/>
            <person name="Oliver B."/>
            <person name="Markow T.A."/>
            <person name="Kaufman T.C."/>
            <person name="Kellis M."/>
            <person name="Gelbart W."/>
            <person name="Iyer V.N."/>
            <person name="Pollard D.A."/>
            <person name="Sackton T.B."/>
            <person name="Larracuente A.M."/>
            <person name="Singh N.D."/>
            <person name="Abad J.P."/>
            <person name="Abt D.N."/>
            <person name="Adryan B."/>
            <person name="Aguade M."/>
            <person name="Akashi H."/>
            <person name="Anderson W.W."/>
            <person name="Aquadro C.F."/>
            <person name="Ardell D.H."/>
            <person name="Arguello R."/>
            <person name="Artieri C.G."/>
            <person name="Barbash D.A."/>
            <person name="Barker D."/>
            <person name="Barsanti P."/>
            <person name="Batterham P."/>
            <person name="Batzoglou S."/>
            <person name="Begun D."/>
            <person name="Bhutkar A."/>
            <person name="Blanco E."/>
            <person name="Bosak S.A."/>
            <person name="Bradley R.K."/>
            <person name="Brand A.D."/>
            <person name="Brent M.R."/>
            <person name="Brooks A.N."/>
            <person name="Brown R.H."/>
            <person name="Butlin R.K."/>
            <person name="Caggese C."/>
            <person name="Calvi B.R."/>
            <person name="Bernardo de Carvalho A."/>
            <person name="Caspi A."/>
            <person name="Castrezana S."/>
            <person name="Celniker S.E."/>
            <person name="Chang J.L."/>
            <person name="Chapple C."/>
            <person name="Chatterji S."/>
            <person name="Chinwalla A."/>
            <person name="Civetta A."/>
            <person name="Clifton S.W."/>
            <person name="Comeron J.M."/>
            <person name="Costello J.C."/>
            <person name="Coyne J.A."/>
            <person name="Daub J."/>
            <person name="David R.G."/>
            <person name="Delcher A.L."/>
            <person name="Delehaunty K."/>
            <person name="Do C.B."/>
            <person name="Ebling H."/>
            <person name="Edwards K."/>
            <person name="Eickbush T."/>
            <person name="Evans J.D."/>
            <person name="Filipski A."/>
            <person name="Findeiss S."/>
            <person name="Freyhult E."/>
            <person name="Fulton L."/>
            <person name="Fulton R."/>
            <person name="Garcia A.C."/>
            <person name="Gardiner A."/>
            <person name="Garfield D.A."/>
            <person name="Garvin B.E."/>
            <person name="Gibson G."/>
            <person name="Gilbert D."/>
            <person name="Gnerre S."/>
            <person name="Godfrey J."/>
            <person name="Good R."/>
            <person name="Gotea V."/>
            <person name="Gravely B."/>
            <person name="Greenberg A.J."/>
            <person name="Griffiths-Jones S."/>
            <person name="Gross S."/>
            <person name="Guigo R."/>
            <person name="Gustafson E.A."/>
            <person name="Haerty W."/>
            <person name="Hahn M.W."/>
            <person name="Halligan D.L."/>
            <person name="Halpern A.L."/>
            <person name="Halter G.M."/>
            <person name="Han M.V."/>
            <person name="Heger A."/>
            <person name="Hillier L."/>
            <person name="Hinrichs A.S."/>
            <person name="Holmes I."/>
            <person name="Hoskins R.A."/>
            <person name="Hubisz M.J."/>
            <person name="Hultmark D."/>
            <person name="Huntley M.A."/>
            <person name="Jaffe D.B."/>
            <person name="Jagadeeshan S."/>
            <person name="Jeck W.R."/>
            <person name="Johnson J."/>
            <person name="Jones C.D."/>
            <person name="Jordan W.C."/>
            <person name="Karpen G.H."/>
            <person name="Kataoka E."/>
            <person name="Keightley P.D."/>
            <person name="Kheradpour P."/>
            <person name="Kirkness E.F."/>
            <person name="Koerich L.B."/>
            <person name="Kristiansen K."/>
            <person name="Kudrna D."/>
            <person name="Kulathinal R.J."/>
            <person name="Kumar S."/>
            <person name="Kwok R."/>
            <person name="Lander E."/>
            <person name="Langley C.H."/>
            <person name="Lapoint R."/>
            <person name="Lazzaro B.P."/>
            <person name="Lee S.J."/>
            <person name="Levesque L."/>
            <person name="Li R."/>
            <person name="Lin C.F."/>
            <person name="Lin M.F."/>
            <person name="Lindblad-Toh K."/>
            <person name="Llopart A."/>
            <person name="Long M."/>
            <person name="Low L."/>
            <person name="Lozovsky E."/>
            <person name="Lu J."/>
            <person name="Luo M."/>
            <person name="Machado C.A."/>
            <person name="Makalowski W."/>
            <person name="Marzo M."/>
            <person name="Matsuda M."/>
            <person name="Matzkin L."/>
            <person name="McAllister B."/>
            <person name="McBride C.S."/>
            <person name="McKernan B."/>
            <person name="McKernan K."/>
            <person name="Mendez-Lago M."/>
            <person name="Minx P."/>
            <person name="Mollenhauer M.U."/>
            <person name="Montooth K."/>
            <person name="Mount S.M."/>
            <person name="Mu X."/>
            <person name="Myers E."/>
            <person name="Negre B."/>
            <person name="Newfeld S."/>
            <person name="Nielsen R."/>
            <person name="Noor M.A."/>
            <person name="O'Grady P."/>
            <person name="Pachter L."/>
            <person name="Papaceit M."/>
            <person name="Parisi M.J."/>
            <person name="Parisi M."/>
            <person name="Parts L."/>
            <person name="Pedersen J.S."/>
            <person name="Pesole G."/>
            <person name="Phillippy A.M."/>
            <person name="Ponting C.P."/>
            <person name="Pop M."/>
            <person name="Porcelli D."/>
            <person name="Powell J.R."/>
            <person name="Prohaska S."/>
            <person name="Pruitt K."/>
            <person name="Puig M."/>
            <person name="Quesneville H."/>
            <person name="Ram K.R."/>
            <person name="Rand D."/>
            <person name="Rasmussen M.D."/>
            <person name="Reed L.K."/>
            <person name="Reenan R."/>
            <person name="Reily A."/>
            <person name="Remington K.A."/>
            <person name="Rieger T.T."/>
            <person name="Ritchie M.G."/>
            <person name="Robin C."/>
            <person name="Rogers Y.H."/>
            <person name="Rohde C."/>
            <person name="Rozas J."/>
            <person name="Rubenfield M.J."/>
            <person name="Ruiz A."/>
            <person name="Russo S."/>
            <person name="Salzberg S.L."/>
            <person name="Sanchez-Gracia A."/>
            <person name="Saranga D.J."/>
            <person name="Sato H."/>
            <person name="Schaeffer S.W."/>
            <person name="Schatz M.C."/>
            <person name="Schlenke T."/>
            <person name="Schwartz R."/>
            <person name="Segarra C."/>
            <person name="Singh R.S."/>
            <person name="Sirot L."/>
            <person name="Sirota M."/>
            <person name="Sisneros N.B."/>
            <person name="Smith C.D."/>
            <person name="Smith T.F."/>
            <person name="Spieth J."/>
            <person name="Stage D.E."/>
            <person name="Stark A."/>
            <person name="Stephan W."/>
            <person name="Strausberg R.L."/>
            <person name="Strempel S."/>
            <person name="Sturgill D."/>
            <person name="Sutton G."/>
            <person name="Sutton G.G."/>
            <person name="Tao W."/>
            <person name="Teichmann S."/>
            <person name="Tobari Y.N."/>
            <person name="Tomimura Y."/>
            <person name="Tsolas J.M."/>
            <person name="Valente V.L."/>
            <person name="Venter E."/>
            <person name="Venter J.C."/>
            <person name="Vicario S."/>
            <person name="Vieira F.G."/>
            <person name="Vilella A.J."/>
            <person name="Villasante A."/>
            <person name="Walenz B."/>
            <person name="Wang J."/>
            <person name="Wasserman M."/>
            <person name="Watts T."/>
            <person name="Wilson D."/>
            <person name="Wilson R.K."/>
            <person name="Wing R.A."/>
            <person name="Wolfner M.F."/>
            <person name="Wong A."/>
            <person name="Wong G.K."/>
            <person name="Wu C.I."/>
            <person name="Wu G."/>
            <person name="Yamamoto D."/>
            <person name="Yang H.P."/>
            <person name="Yang S.P."/>
            <person name="Yorke J.A."/>
            <person name="Yoshida K."/>
            <person name="Zdobnov E."/>
            <person name="Zhang P."/>
            <person name="Zhang Y."/>
            <person name="Zimin A.V."/>
            <person name="Baldwin J."/>
            <person name="Abdouelleil A."/>
            <person name="Abdulkadir J."/>
            <person name="Abebe A."/>
            <person name="Abera B."/>
            <person name="Abreu J."/>
            <person name="Acer S.C."/>
            <person name="Aftuck L."/>
            <person name="Alexander A."/>
            <person name="An P."/>
            <person name="Anderson E."/>
            <person name="Anderson S."/>
            <person name="Arachi H."/>
            <person name="Azer M."/>
            <person name="Bachantsang P."/>
            <person name="Barry A."/>
            <person name="Bayul T."/>
            <person name="Berlin A."/>
            <person name="Bessette D."/>
            <person name="Bloom T."/>
            <person name="Blye J."/>
            <person name="Boguslavskiy L."/>
            <person name="Bonnet C."/>
            <person name="Boukhgalter B."/>
            <person name="Bourzgui I."/>
            <person name="Brown A."/>
            <person name="Cahill P."/>
            <person name="Channer S."/>
            <person name="Cheshatsang Y."/>
            <person name="Chuda L."/>
            <person name="Citroen M."/>
            <person name="Collymore A."/>
            <person name="Cooke P."/>
            <person name="Costello M."/>
            <person name="D'Aco K."/>
            <person name="Daza R."/>
            <person name="De Haan G."/>
            <person name="DeGray S."/>
            <person name="DeMaso C."/>
            <person name="Dhargay N."/>
            <person name="Dooley K."/>
            <person name="Dooley E."/>
            <person name="Doricent M."/>
            <person name="Dorje P."/>
            <person name="Dorjee K."/>
            <person name="Dupes A."/>
            <person name="Elong R."/>
            <person name="Falk J."/>
            <person name="Farina A."/>
            <person name="Faro S."/>
            <person name="Ferguson D."/>
            <person name="Fisher S."/>
            <person name="Foley C.D."/>
            <person name="Franke A."/>
            <person name="Friedrich D."/>
            <person name="Gadbois L."/>
            <person name="Gearin G."/>
            <person name="Gearin C.R."/>
            <person name="Giannoukos G."/>
            <person name="Goode T."/>
            <person name="Graham J."/>
            <person name="Grandbois E."/>
            <person name="Grewal S."/>
            <person name="Gyaltsen K."/>
            <person name="Hafez N."/>
            <person name="Hagos B."/>
            <person name="Hall J."/>
            <person name="Henson C."/>
            <person name="Hollinger A."/>
            <person name="Honan T."/>
            <person name="Huard M.D."/>
            <person name="Hughes L."/>
            <person name="Hurhula B."/>
            <person name="Husby M.E."/>
            <person name="Kamat A."/>
            <person name="Kanga B."/>
            <person name="Kashin S."/>
            <person name="Khazanovich D."/>
            <person name="Kisner P."/>
            <person name="Lance K."/>
            <person name="Lara M."/>
            <person name="Lee W."/>
            <person name="Lennon N."/>
            <person name="Letendre F."/>
            <person name="LeVine R."/>
            <person name="Lipovsky A."/>
            <person name="Liu X."/>
            <person name="Liu J."/>
            <person name="Liu S."/>
            <person name="Lokyitsang T."/>
            <person name="Lokyitsang Y."/>
            <person name="Lubonja R."/>
            <person name="Lui A."/>
            <person name="MacDonald P."/>
            <person name="Magnisalis V."/>
            <person name="Maru K."/>
            <person name="Matthews C."/>
            <person name="McCusker W."/>
            <person name="McDonough S."/>
            <person name="Mehta T."/>
            <person name="Meldrim J."/>
            <person name="Meneus L."/>
            <person name="Mihai O."/>
            <person name="Mihalev A."/>
            <person name="Mihova T."/>
            <person name="Mittelman R."/>
            <person name="Mlenga V."/>
            <person name="Montmayeur A."/>
            <person name="Mulrain L."/>
            <person name="Navidi A."/>
            <person name="Naylor J."/>
            <person name="Negash T."/>
            <person name="Nguyen T."/>
            <person name="Nguyen N."/>
            <person name="Nicol R."/>
            <person name="Norbu C."/>
            <person name="Norbu N."/>
            <person name="Novod N."/>
            <person name="O'Neill B."/>
            <person name="Osman S."/>
            <person name="Markiewicz E."/>
            <person name="Oyono O.L."/>
            <person name="Patti C."/>
            <person name="Phunkhang P."/>
            <person name="Pierre F."/>
            <person name="Priest M."/>
            <person name="Raghuraman S."/>
            <person name="Rege F."/>
            <person name="Reyes R."/>
            <person name="Rise C."/>
            <person name="Rogov P."/>
            <person name="Ross K."/>
            <person name="Ryan E."/>
            <person name="Settipalli S."/>
            <person name="Shea T."/>
            <person name="Sherpa N."/>
            <person name="Shi L."/>
            <person name="Shih D."/>
            <person name="Sparrow T."/>
            <person name="Spaulding J."/>
            <person name="Stalker J."/>
            <person name="Stange-Thomann N."/>
            <person name="Stavropoulos S."/>
            <person name="Stone C."/>
            <person name="Strader C."/>
            <person name="Tesfaye S."/>
            <person name="Thomson T."/>
            <person name="Thoulutsang Y."/>
            <person name="Thoulutsang D."/>
            <person name="Topham K."/>
            <person name="Topping I."/>
            <person name="Tsamla T."/>
            <person name="Vassiliev H."/>
            <person name="Vo A."/>
            <person name="Wangchuk T."/>
            <person name="Wangdi T."/>
            <person name="Weiand M."/>
            <person name="Wilkinson J."/>
            <person name="Wilson A."/>
            <person name="Yadav S."/>
            <person name="Young G."/>
            <person name="Yu Q."/>
            <person name="Zembek L."/>
            <person name="Zhong D."/>
            <person name="Zimmer A."/>
            <person name="Zwirko Z."/>
            <person name="Jaffe D.B."/>
            <person name="Alvarez P."/>
            <person name="Brockman W."/>
            <person name="Butler J."/>
            <person name="Chin C."/>
            <person name="Gnerre S."/>
            <person name="Grabherr M."/>
            <person name="Kleber M."/>
            <person name="Mauceli E."/>
            <person name="MacCallum I."/>
        </authorList>
    </citation>
    <scope>NUCLEOTIDE SEQUENCE [LARGE SCALE GENOMIC DNA]</scope>
    <source>
        <strain evidence="3">MSH-3 / Tucson 14011-0111.49</strain>
    </source>
</reference>
<dbReference type="STRING" id="7234.B4H0K3"/>
<dbReference type="SMR" id="B4H0K3"/>
<proteinExistence type="predicted"/>
<dbReference type="PhylomeDB" id="B4H0K3"/>
<dbReference type="Pfam" id="PF06294">
    <property type="entry name" value="CH_2"/>
    <property type="match status" value="1"/>
</dbReference>
<name>B4H0K3_DROPE</name>
<dbReference type="OMA" id="QLLFCIM"/>
<evidence type="ECO:0000313" key="3">
    <source>
        <dbReference type="Proteomes" id="UP000008744"/>
    </source>
</evidence>
<accession>B4H0K3</accession>
<dbReference type="OrthoDB" id="193300at2759"/>
<dbReference type="AlphaFoldDB" id="B4H0K3"/>
<keyword evidence="3" id="KW-1185">Reference proteome</keyword>
<dbReference type="Gene3D" id="1.10.418.10">
    <property type="entry name" value="Calponin-like domain"/>
    <property type="match status" value="1"/>
</dbReference>
<sequence length="110" mass="13016">MESGAKNDLKNWLKNWNIKLDYRTRRQFRDARPVARLVDKVHRNLVDLTIYKACTSVKMMQNSWKIFRVHVLNVLNIGLSDMDLEQLVLGTEGPIEQLLFCIMYSQYENI</sequence>
<dbReference type="HOGENOM" id="CLU_137557_1_1_1"/>
<feature type="domain" description="CH-like" evidence="1">
    <location>
        <begin position="10"/>
        <end position="103"/>
    </location>
</feature>
<organism evidence="3">
    <name type="scientific">Drosophila persimilis</name>
    <name type="common">Fruit fly</name>
    <dbReference type="NCBI Taxonomy" id="7234"/>
    <lineage>
        <taxon>Eukaryota</taxon>
        <taxon>Metazoa</taxon>
        <taxon>Ecdysozoa</taxon>
        <taxon>Arthropoda</taxon>
        <taxon>Hexapoda</taxon>
        <taxon>Insecta</taxon>
        <taxon>Pterygota</taxon>
        <taxon>Neoptera</taxon>
        <taxon>Endopterygota</taxon>
        <taxon>Diptera</taxon>
        <taxon>Brachycera</taxon>
        <taxon>Muscomorpha</taxon>
        <taxon>Ephydroidea</taxon>
        <taxon>Drosophilidae</taxon>
        <taxon>Drosophila</taxon>
        <taxon>Sophophora</taxon>
    </lineage>
</organism>
<dbReference type="EMBL" id="CH479200">
    <property type="protein sequence ID" value="EDW29798.1"/>
    <property type="molecule type" value="Genomic_DNA"/>
</dbReference>
<evidence type="ECO:0000313" key="2">
    <source>
        <dbReference type="EMBL" id="EDW29798.1"/>
    </source>
</evidence>
<gene>
    <name evidence="2" type="primary">Dper\GL14830</name>
    <name evidence="2" type="ORF">Dper_GL14830</name>
</gene>
<dbReference type="InterPro" id="IPR036872">
    <property type="entry name" value="CH_dom_sf"/>
</dbReference>
<protein>
    <submittedName>
        <fullName evidence="2">GL14830</fullName>
    </submittedName>
</protein>
<dbReference type="Proteomes" id="UP000008744">
    <property type="component" value="Unassembled WGS sequence"/>
</dbReference>
<dbReference type="InterPro" id="IPR010441">
    <property type="entry name" value="CH_2"/>
</dbReference>
<evidence type="ECO:0000259" key="1">
    <source>
        <dbReference type="Pfam" id="PF06294"/>
    </source>
</evidence>